<dbReference type="GO" id="GO:0007169">
    <property type="term" value="P:cell surface receptor protein tyrosine kinase signaling pathway"/>
    <property type="evidence" value="ECO:0007669"/>
    <property type="project" value="TreeGrafter"/>
</dbReference>
<dbReference type="Pfam" id="PF07714">
    <property type="entry name" value="PK_Tyr_Ser-Thr"/>
    <property type="match status" value="1"/>
</dbReference>
<dbReference type="GO" id="GO:0004714">
    <property type="term" value="F:transmembrane receptor protein tyrosine kinase activity"/>
    <property type="evidence" value="ECO:0007669"/>
    <property type="project" value="TreeGrafter"/>
</dbReference>
<organism evidence="2 3">
    <name type="scientific">Holothuria leucospilota</name>
    <name type="common">Black long sea cucumber</name>
    <name type="synonym">Mertensiothuria leucospilota</name>
    <dbReference type="NCBI Taxonomy" id="206669"/>
    <lineage>
        <taxon>Eukaryota</taxon>
        <taxon>Metazoa</taxon>
        <taxon>Echinodermata</taxon>
        <taxon>Eleutherozoa</taxon>
        <taxon>Echinozoa</taxon>
        <taxon>Holothuroidea</taxon>
        <taxon>Aspidochirotacea</taxon>
        <taxon>Aspidochirotida</taxon>
        <taxon>Holothuriidae</taxon>
        <taxon>Holothuria</taxon>
    </lineage>
</organism>
<dbReference type="PANTHER" id="PTHR24416">
    <property type="entry name" value="TYROSINE-PROTEIN KINASE RECEPTOR"/>
    <property type="match status" value="1"/>
</dbReference>
<evidence type="ECO:0000313" key="2">
    <source>
        <dbReference type="EMBL" id="KAJ8035413.1"/>
    </source>
</evidence>
<dbReference type="PANTHER" id="PTHR24416:SF611">
    <property type="entry name" value="TYROSINE-PROTEIN KINASE TRANSMEMBRANE RECEPTOR ROR"/>
    <property type="match status" value="1"/>
</dbReference>
<dbReference type="GO" id="GO:0043235">
    <property type="term" value="C:receptor complex"/>
    <property type="evidence" value="ECO:0007669"/>
    <property type="project" value="TreeGrafter"/>
</dbReference>
<dbReference type="GO" id="GO:0005524">
    <property type="term" value="F:ATP binding"/>
    <property type="evidence" value="ECO:0007669"/>
    <property type="project" value="InterPro"/>
</dbReference>
<dbReference type="InterPro" id="IPR011009">
    <property type="entry name" value="Kinase-like_dom_sf"/>
</dbReference>
<dbReference type="InterPro" id="IPR050122">
    <property type="entry name" value="RTK"/>
</dbReference>
<feature type="domain" description="Protein kinase" evidence="1">
    <location>
        <begin position="1"/>
        <end position="194"/>
    </location>
</feature>
<dbReference type="InterPro" id="IPR000719">
    <property type="entry name" value="Prot_kinase_dom"/>
</dbReference>
<dbReference type="Proteomes" id="UP001152320">
    <property type="component" value="Chromosome 10"/>
</dbReference>
<keyword evidence="2" id="KW-0472">Membrane</keyword>
<keyword evidence="2" id="KW-0675">Receptor</keyword>
<keyword evidence="2" id="KW-0812">Transmembrane</keyword>
<dbReference type="AlphaFoldDB" id="A0A9Q1H7B5"/>
<dbReference type="EMBL" id="JAIZAY010000010">
    <property type="protein sequence ID" value="KAJ8035413.1"/>
    <property type="molecule type" value="Genomic_DNA"/>
</dbReference>
<gene>
    <name evidence="2" type="ORF">HOLleu_22637</name>
</gene>
<keyword evidence="2" id="KW-0808">Transferase</keyword>
<dbReference type="PRINTS" id="PR00109">
    <property type="entry name" value="TYRKINASE"/>
</dbReference>
<reference evidence="2" key="1">
    <citation type="submission" date="2021-10" db="EMBL/GenBank/DDBJ databases">
        <title>Tropical sea cucumber genome reveals ecological adaptation and Cuvierian tubules defense mechanism.</title>
        <authorList>
            <person name="Chen T."/>
        </authorList>
    </citation>
    <scope>NUCLEOTIDE SEQUENCE</scope>
    <source>
        <strain evidence="2">Nanhai2018</strain>
        <tissue evidence="2">Muscle</tissue>
    </source>
</reference>
<dbReference type="GO" id="GO:0005886">
    <property type="term" value="C:plasma membrane"/>
    <property type="evidence" value="ECO:0007669"/>
    <property type="project" value="TreeGrafter"/>
</dbReference>
<dbReference type="Gene3D" id="1.10.510.10">
    <property type="entry name" value="Transferase(Phosphotransferase) domain 1"/>
    <property type="match status" value="1"/>
</dbReference>
<keyword evidence="2" id="KW-0418">Kinase</keyword>
<dbReference type="PROSITE" id="PS50011">
    <property type="entry name" value="PROTEIN_KINASE_DOM"/>
    <property type="match status" value="1"/>
</dbReference>
<comment type="caution">
    <text evidence="2">The sequence shown here is derived from an EMBL/GenBank/DDBJ whole genome shotgun (WGS) entry which is preliminary data.</text>
</comment>
<dbReference type="OrthoDB" id="6071166at2759"/>
<dbReference type="InterPro" id="IPR001245">
    <property type="entry name" value="Ser-Thr/Tyr_kinase_cat_dom"/>
</dbReference>
<dbReference type="SUPFAM" id="SSF56112">
    <property type="entry name" value="Protein kinase-like (PK-like)"/>
    <property type="match status" value="1"/>
</dbReference>
<evidence type="ECO:0000259" key="1">
    <source>
        <dbReference type="PROSITE" id="PS50011"/>
    </source>
</evidence>
<sequence length="202" mass="23425">MIYEYLEFGSLRDFVRTQFHERGFRQEEESILQLQQLLTLASDIASAMVFIVSQNFAHPALSLKKVLLSEQCKCKLYDIYPRDMAMMKINNVIKKSHSRIAWMPPETIFLSTYSSSSDIWSFAVTLWELFSLGETPYAGRSIEEIEHNIRTSIHLPKPPDCPEAVYEVMLNSWAKNDKARPSFVDIKQKLQSILSRTAKRIK</sequence>
<protein>
    <submittedName>
        <fullName evidence="2">Inactive tyrosine-protein kinase transmembrane receptor ROR1</fullName>
    </submittedName>
</protein>
<proteinExistence type="predicted"/>
<name>A0A9Q1H7B5_HOLLE</name>
<accession>A0A9Q1H7B5</accession>
<keyword evidence="3" id="KW-1185">Reference proteome</keyword>
<evidence type="ECO:0000313" key="3">
    <source>
        <dbReference type="Proteomes" id="UP001152320"/>
    </source>
</evidence>